<proteinExistence type="predicted"/>
<reference evidence="1" key="1">
    <citation type="journal article" date="2022" name="New Phytol.">
        <title>Evolutionary transition to the ectomycorrhizal habit in the genomes of a hyperdiverse lineage of mushroom-forming fungi.</title>
        <authorList>
            <person name="Looney B."/>
            <person name="Miyauchi S."/>
            <person name="Morin E."/>
            <person name="Drula E."/>
            <person name="Courty P.E."/>
            <person name="Kohler A."/>
            <person name="Kuo A."/>
            <person name="LaButti K."/>
            <person name="Pangilinan J."/>
            <person name="Lipzen A."/>
            <person name="Riley R."/>
            <person name="Andreopoulos W."/>
            <person name="He G."/>
            <person name="Johnson J."/>
            <person name="Nolan M."/>
            <person name="Tritt A."/>
            <person name="Barry K.W."/>
            <person name="Grigoriev I.V."/>
            <person name="Nagy L.G."/>
            <person name="Hibbett D."/>
            <person name="Henrissat B."/>
            <person name="Matheny P.B."/>
            <person name="Labbe J."/>
            <person name="Martin F.M."/>
        </authorList>
    </citation>
    <scope>NUCLEOTIDE SEQUENCE</scope>
    <source>
        <strain evidence="1">BPL690</strain>
    </source>
</reference>
<gene>
    <name evidence="1" type="ORF">B0F90DRAFT_1790312</name>
</gene>
<dbReference type="EMBL" id="WTXG01000268">
    <property type="protein sequence ID" value="KAI0289907.1"/>
    <property type="molecule type" value="Genomic_DNA"/>
</dbReference>
<name>A0AAD4LT22_9AGAM</name>
<evidence type="ECO:0000313" key="2">
    <source>
        <dbReference type="Proteomes" id="UP001203297"/>
    </source>
</evidence>
<keyword evidence="2" id="KW-1185">Reference proteome</keyword>
<evidence type="ECO:0000313" key="1">
    <source>
        <dbReference type="EMBL" id="KAI0289907.1"/>
    </source>
</evidence>
<dbReference type="Proteomes" id="UP001203297">
    <property type="component" value="Unassembled WGS sequence"/>
</dbReference>
<organism evidence="1 2">
    <name type="scientific">Multifurca ochricompacta</name>
    <dbReference type="NCBI Taxonomy" id="376703"/>
    <lineage>
        <taxon>Eukaryota</taxon>
        <taxon>Fungi</taxon>
        <taxon>Dikarya</taxon>
        <taxon>Basidiomycota</taxon>
        <taxon>Agaricomycotina</taxon>
        <taxon>Agaricomycetes</taxon>
        <taxon>Russulales</taxon>
        <taxon>Russulaceae</taxon>
        <taxon>Multifurca</taxon>
    </lineage>
</organism>
<sequence length="67" mass="7398">MVHLGAEQIEVDGFVPPKYRTGESSPFTTSKIALFKKLIRLRRKGMAYGGTDLGRVLDARPLSSDFA</sequence>
<dbReference type="AlphaFoldDB" id="A0AAD4LT22"/>
<accession>A0AAD4LT22</accession>
<protein>
    <submittedName>
        <fullName evidence="1">Uncharacterized protein</fullName>
    </submittedName>
</protein>
<comment type="caution">
    <text evidence="1">The sequence shown here is derived from an EMBL/GenBank/DDBJ whole genome shotgun (WGS) entry which is preliminary data.</text>
</comment>